<dbReference type="GO" id="GO:0008168">
    <property type="term" value="F:methyltransferase activity"/>
    <property type="evidence" value="ECO:0007669"/>
    <property type="project" value="UniProtKB-KW"/>
</dbReference>
<dbReference type="InterPro" id="IPR029063">
    <property type="entry name" value="SAM-dependent_MTases_sf"/>
</dbReference>
<dbReference type="Proteomes" id="UP000319499">
    <property type="component" value="Unassembled WGS sequence"/>
</dbReference>
<dbReference type="AlphaFoldDB" id="A0A563D9X2"/>
<dbReference type="Pfam" id="PF22013">
    <property type="entry name" value="PG_1098_Fer"/>
    <property type="match status" value="1"/>
</dbReference>
<dbReference type="Gene3D" id="3.40.50.150">
    <property type="entry name" value="Vaccinia Virus protein VP39"/>
    <property type="match status" value="1"/>
</dbReference>
<dbReference type="InterPro" id="IPR054168">
    <property type="entry name" value="PG_1098_Fer"/>
</dbReference>
<dbReference type="RefSeq" id="WP_146293090.1">
    <property type="nucleotide sequence ID" value="NZ_SELH01000025.1"/>
</dbReference>
<evidence type="ECO:0000259" key="1">
    <source>
        <dbReference type="Pfam" id="PF18096"/>
    </source>
</evidence>
<gene>
    <name evidence="3" type="ORF">ETU09_08460</name>
</gene>
<dbReference type="GO" id="GO:0032259">
    <property type="term" value="P:methylation"/>
    <property type="evidence" value="ECO:0007669"/>
    <property type="project" value="UniProtKB-KW"/>
</dbReference>
<keyword evidence="4" id="KW-1185">Reference proteome</keyword>
<proteinExistence type="predicted"/>
<evidence type="ECO:0000313" key="4">
    <source>
        <dbReference type="Proteomes" id="UP000319499"/>
    </source>
</evidence>
<feature type="domain" description="PG-1098 ferredoxin-like" evidence="2">
    <location>
        <begin position="280"/>
        <end position="323"/>
    </location>
</feature>
<protein>
    <submittedName>
        <fullName evidence="3">Methyltransferase</fullName>
    </submittedName>
</protein>
<keyword evidence="3" id="KW-0489">Methyltransferase</keyword>
<accession>A0A563D9X2</accession>
<dbReference type="EMBL" id="SELH01000025">
    <property type="protein sequence ID" value="TWP26584.1"/>
    <property type="molecule type" value="Genomic_DNA"/>
</dbReference>
<organism evidence="3 4">
    <name type="scientific">Apibacter muscae</name>
    <dbReference type="NCBI Taxonomy" id="2509004"/>
    <lineage>
        <taxon>Bacteria</taxon>
        <taxon>Pseudomonadati</taxon>
        <taxon>Bacteroidota</taxon>
        <taxon>Flavobacteriia</taxon>
        <taxon>Flavobacteriales</taxon>
        <taxon>Weeksellaceae</taxon>
        <taxon>Apibacter</taxon>
    </lineage>
</organism>
<evidence type="ECO:0000259" key="2">
    <source>
        <dbReference type="Pfam" id="PF22013"/>
    </source>
</evidence>
<reference evidence="3 4" key="1">
    <citation type="submission" date="2019-02" db="EMBL/GenBank/DDBJ databases">
        <title>Apibacter muscae sp. nov.: a novel member of the house fly microbiota.</title>
        <authorList>
            <person name="Park R."/>
        </authorList>
    </citation>
    <scope>NUCLEOTIDE SEQUENCE [LARGE SCALE GENOMIC DNA]</scope>
    <source>
        <strain evidence="3 4">AL1</strain>
    </source>
</reference>
<keyword evidence="3" id="KW-0808">Transferase</keyword>
<dbReference type="CDD" id="cd02440">
    <property type="entry name" value="AdoMet_MTases"/>
    <property type="match status" value="1"/>
</dbReference>
<evidence type="ECO:0000313" key="3">
    <source>
        <dbReference type="EMBL" id="TWP26584.1"/>
    </source>
</evidence>
<feature type="domain" description="THUMP-like" evidence="1">
    <location>
        <begin position="340"/>
        <end position="386"/>
    </location>
</feature>
<sequence length="389" mass="45310">MDEINLLDKKVQEYIYEHINADLVELRMKKSPFKNISSLQLVQQIQGKRIAQKKFPILFNNDQIIYPPHLNLEQASSQSTALFKQKIIEGKIGADLTGGMGIDTLFLSENRDKFYYVEPNLNLFNITKHNFKVLKKDNIVLENCSAEEFISKQKTGLDFIFMDPSRRDENKNKKILLEDLCPNVMEIKEQLFKLAPCVYIKLSPLLDIKRSIELLPIQKIYILSVKNEVKELIFKLHIDSFSNNPEIHCINLESNQPSFNFNYNEENRCLCSKLSVPKKYLYMPNASILKSGAFKLLGNSYQLDKLDNNTHIYTLDIKLENFPGRIFKVIDLNFQPNNYDVKKFNIITKNYPLNIDEIKKKYKLLEGGNLYLIFLKAKNKTYKIVCSLV</sequence>
<name>A0A563D9X2_9FLAO</name>
<comment type="caution">
    <text evidence="3">The sequence shown here is derived from an EMBL/GenBank/DDBJ whole genome shotgun (WGS) entry which is preliminary data.</text>
</comment>
<dbReference type="Gene3D" id="1.10.10.1110">
    <property type="entry name" value="Methyltransferase PG1098, N-terminal domain"/>
    <property type="match status" value="1"/>
</dbReference>
<dbReference type="OrthoDB" id="1000417at2"/>
<dbReference type="Pfam" id="PF18096">
    <property type="entry name" value="Thump_like"/>
    <property type="match status" value="1"/>
</dbReference>
<dbReference type="SUPFAM" id="SSF53335">
    <property type="entry name" value="S-adenosyl-L-methionine-dependent methyltransferases"/>
    <property type="match status" value="1"/>
</dbReference>
<dbReference type="InterPro" id="IPR041497">
    <property type="entry name" value="Thump-like"/>
</dbReference>